<evidence type="ECO:0000313" key="13">
    <source>
        <dbReference type="Proteomes" id="UP001256711"/>
    </source>
</evidence>
<evidence type="ECO:0000256" key="6">
    <source>
        <dbReference type="ARBA" id="ARBA00022840"/>
    </source>
</evidence>
<dbReference type="InterPro" id="IPR003593">
    <property type="entry name" value="AAA+_ATPase"/>
</dbReference>
<dbReference type="Gene3D" id="3.40.50.300">
    <property type="entry name" value="P-loop containing nucleotide triphosphate hydrolases"/>
    <property type="match status" value="1"/>
</dbReference>
<dbReference type="GO" id="GO:0015421">
    <property type="term" value="F:ABC-type oligopeptide transporter activity"/>
    <property type="evidence" value="ECO:0007669"/>
    <property type="project" value="TreeGrafter"/>
</dbReference>
<keyword evidence="4 9" id="KW-0812">Transmembrane</keyword>
<dbReference type="Gene3D" id="1.20.1560.10">
    <property type="entry name" value="ABC transporter type 1, transmembrane domain"/>
    <property type="match status" value="1"/>
</dbReference>
<accession>A0AAW8TZB5</accession>
<dbReference type="InterPro" id="IPR039421">
    <property type="entry name" value="Type_1_exporter"/>
</dbReference>
<feature type="domain" description="ABC transporter" evidence="10">
    <location>
        <begin position="546"/>
        <end position="782"/>
    </location>
</feature>
<dbReference type="EMBL" id="JARQBJ010000001">
    <property type="protein sequence ID" value="MDT2809078.1"/>
    <property type="molecule type" value="Genomic_DNA"/>
</dbReference>
<dbReference type="Pfam" id="PF00664">
    <property type="entry name" value="ABC_membrane"/>
    <property type="match status" value="1"/>
</dbReference>
<evidence type="ECO:0000256" key="7">
    <source>
        <dbReference type="ARBA" id="ARBA00022989"/>
    </source>
</evidence>
<dbReference type="InterPro" id="IPR027417">
    <property type="entry name" value="P-loop_NTPase"/>
</dbReference>
<dbReference type="SUPFAM" id="SSF52540">
    <property type="entry name" value="P-loop containing nucleoside triphosphate hydrolases"/>
    <property type="match status" value="1"/>
</dbReference>
<protein>
    <submittedName>
        <fullName evidence="12">ABC transporter ATP-binding protein</fullName>
    </submittedName>
</protein>
<dbReference type="GO" id="GO:0005886">
    <property type="term" value="C:plasma membrane"/>
    <property type="evidence" value="ECO:0007669"/>
    <property type="project" value="UniProtKB-SubCell"/>
</dbReference>
<dbReference type="InterPro" id="IPR003439">
    <property type="entry name" value="ABC_transporter-like_ATP-bd"/>
</dbReference>
<keyword evidence="2" id="KW-0813">Transport</keyword>
<dbReference type="SMART" id="SM00382">
    <property type="entry name" value="AAA"/>
    <property type="match status" value="1"/>
</dbReference>
<sequence>MKLFKYLKKYWYAILAALVLLVIQAHSDLTLPSITSEIVDVGIQQGGLETVTPTKIRESTLSAIQLFMTDEEKETIADNYEKKTEKVDGKETTVYELNLQKGMTKEKLGKIFELPMMMLATSQSDEEKSPAKEVMDTFQSLGEDGKKAKALGEEAQSLAEQAKTAGADAQAAAAAGDMATAQAKGAEASQLGEEAQAKGAQAQQLADEITKTNDAMPDKVAAARKATEDELGDLGADSMKTVGIQLILAEYKALDEDTQKIQTDYMIKKGTEMVILTLISAVAAIFVGLIASLVSSDVGKELRVGQFNKILQFSNAEMEKFSPASLITRSTNDIQQIQMGLVMTIRMVLYAPILGLGGIYKVYQTDTGMSWIIAVAVALVLVLVLTLLGFTMPKFKSLQKLVDRVNLVSREIITGLPVIRAFSREKYEEKRFDVANTDLMKTQMFVNRAMSIMMPIMMLLMNGISVLIVWVGGHNMDAGQLQVGDMMAFITYTMQIVMAFMMLSMVSIILPRANVSAGRVDEVLETKPTIVDPAQPKDDVDYQGEVRFEGVTFRYPDADEDVLHHLNFTAKPGQTTALIGSTGSGKSTVVNLIPRLFDVTTGRITIDGVDVREMSLHKLHDLIGFVPQKGVLFSGDIASNIKFGDVDGISDEQMKKAANIAQATEFIDSNEQGYERPISQGGTNVSGGQKQRLSIARALAKDPKILIFDDSLSALDNKTDVALRRALAEQVKGITQIIVAQKISTILHADNIIVLNEGRIVAQGTHEELMETSSVYQEIASSQLSNAELGLEAE</sequence>
<dbReference type="SUPFAM" id="SSF90123">
    <property type="entry name" value="ABC transporter transmembrane region"/>
    <property type="match status" value="1"/>
</dbReference>
<dbReference type="PANTHER" id="PTHR43394:SF1">
    <property type="entry name" value="ATP-BINDING CASSETTE SUB-FAMILY B MEMBER 10, MITOCHONDRIAL"/>
    <property type="match status" value="1"/>
</dbReference>
<dbReference type="GO" id="GO:0005524">
    <property type="term" value="F:ATP binding"/>
    <property type="evidence" value="ECO:0007669"/>
    <property type="project" value="UniProtKB-KW"/>
</dbReference>
<dbReference type="PROSITE" id="PS50893">
    <property type="entry name" value="ABC_TRANSPORTER_2"/>
    <property type="match status" value="1"/>
</dbReference>
<feature type="domain" description="ABC transmembrane type-1" evidence="11">
    <location>
        <begin position="273"/>
        <end position="512"/>
    </location>
</feature>
<comment type="subcellular location">
    <subcellularLocation>
        <location evidence="1">Cell membrane</location>
        <topology evidence="1">Multi-pass membrane protein</topology>
    </subcellularLocation>
</comment>
<dbReference type="InterPro" id="IPR036640">
    <property type="entry name" value="ABC1_TM_sf"/>
</dbReference>
<evidence type="ECO:0000259" key="10">
    <source>
        <dbReference type="PROSITE" id="PS50893"/>
    </source>
</evidence>
<reference evidence="12" key="1">
    <citation type="submission" date="2023-03" db="EMBL/GenBank/DDBJ databases">
        <authorList>
            <person name="Shen W."/>
            <person name="Cai J."/>
        </authorList>
    </citation>
    <scope>NUCLEOTIDE SEQUENCE</scope>
    <source>
        <strain evidence="12">B226-2</strain>
    </source>
</reference>
<feature type="transmembrane region" description="Helical" evidence="9">
    <location>
        <begin position="369"/>
        <end position="390"/>
    </location>
</feature>
<dbReference type="Pfam" id="PF00005">
    <property type="entry name" value="ABC_tran"/>
    <property type="match status" value="1"/>
</dbReference>
<evidence type="ECO:0000256" key="3">
    <source>
        <dbReference type="ARBA" id="ARBA00022475"/>
    </source>
</evidence>
<keyword evidence="6 12" id="KW-0067">ATP-binding</keyword>
<evidence type="ECO:0000259" key="11">
    <source>
        <dbReference type="PROSITE" id="PS50929"/>
    </source>
</evidence>
<dbReference type="GO" id="GO:0016887">
    <property type="term" value="F:ATP hydrolysis activity"/>
    <property type="evidence" value="ECO:0007669"/>
    <property type="project" value="InterPro"/>
</dbReference>
<feature type="transmembrane region" description="Helical" evidence="9">
    <location>
        <begin position="492"/>
        <end position="510"/>
    </location>
</feature>
<keyword evidence="3" id="KW-1003">Cell membrane</keyword>
<dbReference type="PANTHER" id="PTHR43394">
    <property type="entry name" value="ATP-DEPENDENT PERMEASE MDL1, MITOCHONDRIAL"/>
    <property type="match status" value="1"/>
</dbReference>
<evidence type="ECO:0000256" key="8">
    <source>
        <dbReference type="ARBA" id="ARBA00023136"/>
    </source>
</evidence>
<dbReference type="InterPro" id="IPR011527">
    <property type="entry name" value="ABC1_TM_dom"/>
</dbReference>
<dbReference type="PROSITE" id="PS50929">
    <property type="entry name" value="ABC_TM1F"/>
    <property type="match status" value="1"/>
</dbReference>
<dbReference type="PROSITE" id="PS00211">
    <property type="entry name" value="ABC_TRANSPORTER_1"/>
    <property type="match status" value="1"/>
</dbReference>
<dbReference type="CDD" id="cd18548">
    <property type="entry name" value="ABC_6TM_Tm287_like"/>
    <property type="match status" value="1"/>
</dbReference>
<dbReference type="RefSeq" id="WP_311834843.1">
    <property type="nucleotide sequence ID" value="NZ_JARQBJ010000001.1"/>
</dbReference>
<keyword evidence="7 9" id="KW-1133">Transmembrane helix</keyword>
<proteinExistence type="predicted"/>
<feature type="transmembrane region" description="Helical" evidence="9">
    <location>
        <begin position="449"/>
        <end position="472"/>
    </location>
</feature>
<keyword evidence="8 9" id="KW-0472">Membrane</keyword>
<organism evidence="12 13">
    <name type="scientific">Enterococcus asini</name>
    <dbReference type="NCBI Taxonomy" id="57732"/>
    <lineage>
        <taxon>Bacteria</taxon>
        <taxon>Bacillati</taxon>
        <taxon>Bacillota</taxon>
        <taxon>Bacilli</taxon>
        <taxon>Lactobacillales</taxon>
        <taxon>Enterococcaceae</taxon>
        <taxon>Enterococcus</taxon>
    </lineage>
</organism>
<dbReference type="FunFam" id="3.40.50.300:FF:000221">
    <property type="entry name" value="Multidrug ABC transporter ATP-binding protein"/>
    <property type="match status" value="1"/>
</dbReference>
<dbReference type="AlphaFoldDB" id="A0AAW8TZB5"/>
<evidence type="ECO:0000256" key="2">
    <source>
        <dbReference type="ARBA" id="ARBA00022448"/>
    </source>
</evidence>
<gene>
    <name evidence="12" type="ORF">P7H43_01045</name>
</gene>
<evidence type="ECO:0000256" key="9">
    <source>
        <dbReference type="SAM" id="Phobius"/>
    </source>
</evidence>
<evidence type="ECO:0000256" key="5">
    <source>
        <dbReference type="ARBA" id="ARBA00022741"/>
    </source>
</evidence>
<evidence type="ECO:0000256" key="4">
    <source>
        <dbReference type="ARBA" id="ARBA00022692"/>
    </source>
</evidence>
<keyword evidence="5" id="KW-0547">Nucleotide-binding</keyword>
<comment type="caution">
    <text evidence="12">The sequence shown here is derived from an EMBL/GenBank/DDBJ whole genome shotgun (WGS) entry which is preliminary data.</text>
</comment>
<evidence type="ECO:0000256" key="1">
    <source>
        <dbReference type="ARBA" id="ARBA00004651"/>
    </source>
</evidence>
<evidence type="ECO:0000313" key="12">
    <source>
        <dbReference type="EMBL" id="MDT2809078.1"/>
    </source>
</evidence>
<name>A0AAW8TZB5_9ENTE</name>
<dbReference type="InterPro" id="IPR017871">
    <property type="entry name" value="ABC_transporter-like_CS"/>
</dbReference>
<dbReference type="Proteomes" id="UP001256711">
    <property type="component" value="Unassembled WGS sequence"/>
</dbReference>
<feature type="transmembrane region" description="Helical" evidence="9">
    <location>
        <begin position="339"/>
        <end position="363"/>
    </location>
</feature>
<feature type="transmembrane region" description="Helical" evidence="9">
    <location>
        <begin position="273"/>
        <end position="294"/>
    </location>
</feature>